<dbReference type="EMBL" id="JAUSRB010000002">
    <property type="protein sequence ID" value="MDP9865120.1"/>
    <property type="molecule type" value="Genomic_DNA"/>
</dbReference>
<feature type="compositionally biased region" description="Low complexity" evidence="1">
    <location>
        <begin position="194"/>
        <end position="216"/>
    </location>
</feature>
<reference evidence="3 4" key="1">
    <citation type="submission" date="2023-07" db="EMBL/GenBank/DDBJ databases">
        <title>Sequencing the genomes of 1000 actinobacteria strains.</title>
        <authorList>
            <person name="Klenk H.-P."/>
        </authorList>
    </citation>
    <scope>NUCLEOTIDE SEQUENCE [LARGE SCALE GENOMIC DNA]</scope>
    <source>
        <strain evidence="3 4">DSM 44109</strain>
    </source>
</reference>
<keyword evidence="2" id="KW-0472">Membrane</keyword>
<feature type="transmembrane region" description="Helical" evidence="2">
    <location>
        <begin position="456"/>
        <end position="473"/>
    </location>
</feature>
<evidence type="ECO:0008006" key="5">
    <source>
        <dbReference type="Google" id="ProtNLM"/>
    </source>
</evidence>
<keyword evidence="4" id="KW-1185">Reference proteome</keyword>
<name>A0ABT9R9N6_9ACTN</name>
<gene>
    <name evidence="3" type="ORF">J2S55_004386</name>
</gene>
<accession>A0ABT9R9N6</accession>
<feature type="compositionally biased region" description="Pro residues" evidence="1">
    <location>
        <begin position="377"/>
        <end position="392"/>
    </location>
</feature>
<evidence type="ECO:0000256" key="1">
    <source>
        <dbReference type="SAM" id="MobiDB-lite"/>
    </source>
</evidence>
<evidence type="ECO:0000313" key="3">
    <source>
        <dbReference type="EMBL" id="MDP9865120.1"/>
    </source>
</evidence>
<proteinExistence type="predicted"/>
<feature type="region of interest" description="Disordered" evidence="1">
    <location>
        <begin position="176"/>
        <end position="440"/>
    </location>
</feature>
<keyword evidence="2" id="KW-0812">Transmembrane</keyword>
<feature type="compositionally biased region" description="Basic and acidic residues" evidence="1">
    <location>
        <begin position="331"/>
        <end position="360"/>
    </location>
</feature>
<evidence type="ECO:0000313" key="4">
    <source>
        <dbReference type="Proteomes" id="UP001230426"/>
    </source>
</evidence>
<organism evidence="3 4">
    <name type="scientific">Streptosporangium brasiliense</name>
    <dbReference type="NCBI Taxonomy" id="47480"/>
    <lineage>
        <taxon>Bacteria</taxon>
        <taxon>Bacillati</taxon>
        <taxon>Actinomycetota</taxon>
        <taxon>Actinomycetes</taxon>
        <taxon>Streptosporangiales</taxon>
        <taxon>Streptosporangiaceae</taxon>
        <taxon>Streptosporangium</taxon>
    </lineage>
</organism>
<keyword evidence="2" id="KW-1133">Transmembrane helix</keyword>
<sequence length="487" mass="49731">MTGWWQRARVVSALGTGALVLGGGPAVYAVGADDPATFPAEAAEADELNSWSQWVRADDVIRFRVWLEGSGTDARLAVETTPAEALRSIECPQEAGAQVPPGGGAQMCSLGVVDTRRSVDVLLTMPDQDEDIELTAVARMRNRDGVWITHTARTTIENPASRIAEIMKAAQTVGADPVLPRPAPNVPPLPPGSPAGASGSAEAAGQAGPAGAATAADRPSTPPASPVTSHGPADPGQAPQIPQSLPEPVAPLNPPALAAPQVLGEPGARAVPPDPRLKGGEGMRMTLEEAPAPRGSVAVSGGSRTEQAGPEVSGTPSAAPDRGGASAGPLRPERVAARRAGRREEAAATRAETVSRRSAELAEAGQMPPLTGEVPQLPGPMPQAPGPMPQAPGQPLQVWDDPNLRMPLAAPAASPPSAATTDPQPLGAPLPRDVDGPGREIGPVAESGPLLTGMRGLPAVGTAIGGLLGLLWLQMKVQRRRESRPVL</sequence>
<feature type="compositionally biased region" description="Pro residues" evidence="1">
    <location>
        <begin position="179"/>
        <end position="193"/>
    </location>
</feature>
<dbReference type="Proteomes" id="UP001230426">
    <property type="component" value="Unassembled WGS sequence"/>
</dbReference>
<dbReference type="RefSeq" id="WP_306863985.1">
    <property type="nucleotide sequence ID" value="NZ_JAUSRB010000002.1"/>
</dbReference>
<feature type="compositionally biased region" description="Low complexity" evidence="1">
    <location>
        <begin position="409"/>
        <end position="419"/>
    </location>
</feature>
<comment type="caution">
    <text evidence="3">The sequence shown here is derived from an EMBL/GenBank/DDBJ whole genome shotgun (WGS) entry which is preliminary data.</text>
</comment>
<evidence type="ECO:0000256" key="2">
    <source>
        <dbReference type="SAM" id="Phobius"/>
    </source>
</evidence>
<protein>
    <recommendedName>
        <fullName evidence="5">Gram-positive cocci surface proteins LPxTG domain-containing protein</fullName>
    </recommendedName>
</protein>